<name>A0AAU9IWE5_9CILI</name>
<comment type="caution">
    <text evidence="3">The sequence shown here is derived from an EMBL/GenBank/DDBJ whole genome shotgun (WGS) entry which is preliminary data.</text>
</comment>
<organism evidence="3 4">
    <name type="scientific">Blepharisma stoltei</name>
    <dbReference type="NCBI Taxonomy" id="1481888"/>
    <lineage>
        <taxon>Eukaryota</taxon>
        <taxon>Sar</taxon>
        <taxon>Alveolata</taxon>
        <taxon>Ciliophora</taxon>
        <taxon>Postciliodesmatophora</taxon>
        <taxon>Heterotrichea</taxon>
        <taxon>Heterotrichida</taxon>
        <taxon>Blepharismidae</taxon>
        <taxon>Blepharisma</taxon>
    </lineage>
</organism>
<feature type="coiled-coil region" evidence="1">
    <location>
        <begin position="640"/>
        <end position="692"/>
    </location>
</feature>
<proteinExistence type="predicted"/>
<feature type="coiled-coil region" evidence="1">
    <location>
        <begin position="567"/>
        <end position="615"/>
    </location>
</feature>
<protein>
    <submittedName>
        <fullName evidence="3">Uncharacterized protein</fullName>
    </submittedName>
</protein>
<dbReference type="AlphaFoldDB" id="A0AAU9IWE5"/>
<evidence type="ECO:0000256" key="2">
    <source>
        <dbReference type="SAM" id="MobiDB-lite"/>
    </source>
</evidence>
<evidence type="ECO:0000256" key="1">
    <source>
        <dbReference type="SAM" id="Coils"/>
    </source>
</evidence>
<sequence length="721" mass="85931">MSLLKHRVSNKNNHQENTIELESSNENQEAMIPETEDMNIPVINYPKDRNEQFTYLTSKLTEFGSKYLNSQEEIDDLKAKLEKYIHSYEAKAPILAQQKENYESLIITYNNLKFDHENLVPEYEAAIDELQRTKEYLSAILEENGIVKNVNDYLIEQIRQVIVENQKFKLQNNFLTNAKIIDGESLKKDLFAFIKEIAKKENKIDEYSQDEKLLIEEIENLGKELQMYKEKVKQYQETPINVYKTGIEKFSDLERFYAQSEKEIIEMKKKNAELEQTVLATNAAKNSLSATLEKLKAELENIKYEKGISAQQLQFTQENFINAQPEIASLRKALLQKEKEIKTTKELSDNEKEVNNRLRAEVNKIKEELHQMQKIVHEKEKLLFENMSNNTKQVEKLIREKIDLYRELKSTQKEWKETKEALEAENKNLKEENEKCRIEFYQCKTNEEYQSALQFIEEKKGFIEILQQELNEIKQKKIELENENDYLNQQLQAFSEKEARSEENQNTTERYLCLIEDVFSHQREFAETHKDIELLKFQLGQYEEELISERKRCLSLENSYFNEQHKVLEIQKNQEELAKEYDQLYQNCQEILTQKENLQLEAKEMREKEQLLEKSWNEREIELLKRGNTDEEILEDFQRYKEELNKMKVINEGLKKMNEEKEQENGELQRQILDEEEKYVKLQDYCKKLKNQIASKKIEQTPEGMLKLVAILHKASENLRK</sequence>
<feature type="compositionally biased region" description="Polar residues" evidence="2">
    <location>
        <begin position="10"/>
        <end position="24"/>
    </location>
</feature>
<gene>
    <name evidence="3" type="ORF">BSTOLATCC_MIC18687</name>
</gene>
<dbReference type="EMBL" id="CAJZBQ010000018">
    <property type="protein sequence ID" value="CAG9317440.1"/>
    <property type="molecule type" value="Genomic_DNA"/>
</dbReference>
<keyword evidence="4" id="KW-1185">Reference proteome</keyword>
<accession>A0AAU9IWE5</accession>
<feature type="coiled-coil region" evidence="1">
    <location>
        <begin position="197"/>
        <end position="497"/>
    </location>
</feature>
<dbReference type="Proteomes" id="UP001162131">
    <property type="component" value="Unassembled WGS sequence"/>
</dbReference>
<evidence type="ECO:0000313" key="3">
    <source>
        <dbReference type="EMBL" id="CAG9317440.1"/>
    </source>
</evidence>
<keyword evidence="1" id="KW-0175">Coiled coil</keyword>
<feature type="region of interest" description="Disordered" evidence="2">
    <location>
        <begin position="1"/>
        <end position="24"/>
    </location>
</feature>
<evidence type="ECO:0000313" key="4">
    <source>
        <dbReference type="Proteomes" id="UP001162131"/>
    </source>
</evidence>
<reference evidence="3" key="1">
    <citation type="submission" date="2021-09" db="EMBL/GenBank/DDBJ databases">
        <authorList>
            <consortium name="AG Swart"/>
            <person name="Singh M."/>
            <person name="Singh A."/>
            <person name="Seah K."/>
            <person name="Emmerich C."/>
        </authorList>
    </citation>
    <scope>NUCLEOTIDE SEQUENCE</scope>
    <source>
        <strain evidence="3">ATCC30299</strain>
    </source>
</reference>